<dbReference type="CDD" id="cd03225">
    <property type="entry name" value="ABC_cobalt_CbiO_domain1"/>
    <property type="match status" value="1"/>
</dbReference>
<accession>A0A4V3AS09</accession>
<sequence>MNMRPRTRSAALAVPAPAGGLILQQISLRLGGRQVLDGVSLTAAERRIGIVGRNGSGKTTLARVMAGLIAPDDGRAEVCGIDVARDRRGALGAVGILFQNPDHQIIFPTVEEEIAFGLTQMGRSRAEAAAATRAMLDRFGKGHWAGAATHSLSQGQKQLVCLMAILVMEPGLIVLDEPFSGLDIATRMQLMRCLDAVEATVALITHDPEPLTGFDRVIWLEGGKVIGDGPPDQVLDRFGRQMRIWGGQDDLSDLPG</sequence>
<dbReference type="PANTHER" id="PTHR43553">
    <property type="entry name" value="HEAVY METAL TRANSPORTER"/>
    <property type="match status" value="1"/>
</dbReference>
<proteinExistence type="inferred from homology"/>
<dbReference type="Proteomes" id="UP000295301">
    <property type="component" value="Unassembled WGS sequence"/>
</dbReference>
<dbReference type="InterPro" id="IPR003439">
    <property type="entry name" value="ABC_transporter-like_ATP-bd"/>
</dbReference>
<comment type="caution">
    <text evidence="6">The sequence shown here is derived from an EMBL/GenBank/DDBJ whole genome shotgun (WGS) entry which is preliminary data.</text>
</comment>
<protein>
    <submittedName>
        <fullName evidence="6">ABC transporter ATP-binding protein</fullName>
    </submittedName>
</protein>
<comment type="similarity">
    <text evidence="1">Belongs to the ABC transporter superfamily.</text>
</comment>
<name>A0A4V3AS09_9RHOB</name>
<dbReference type="GO" id="GO:0016887">
    <property type="term" value="F:ATP hydrolysis activity"/>
    <property type="evidence" value="ECO:0007669"/>
    <property type="project" value="InterPro"/>
</dbReference>
<evidence type="ECO:0000313" key="6">
    <source>
        <dbReference type="EMBL" id="TDK48727.1"/>
    </source>
</evidence>
<evidence type="ECO:0000256" key="3">
    <source>
        <dbReference type="ARBA" id="ARBA00022741"/>
    </source>
</evidence>
<keyword evidence="2" id="KW-0813">Transport</keyword>
<evidence type="ECO:0000313" key="7">
    <source>
        <dbReference type="Proteomes" id="UP000295301"/>
    </source>
</evidence>
<dbReference type="Pfam" id="PF00005">
    <property type="entry name" value="ABC_tran"/>
    <property type="match status" value="1"/>
</dbReference>
<dbReference type="GO" id="GO:0005524">
    <property type="term" value="F:ATP binding"/>
    <property type="evidence" value="ECO:0007669"/>
    <property type="project" value="UniProtKB-KW"/>
</dbReference>
<dbReference type="PROSITE" id="PS50893">
    <property type="entry name" value="ABC_TRANSPORTER_2"/>
    <property type="match status" value="1"/>
</dbReference>
<dbReference type="InterPro" id="IPR003593">
    <property type="entry name" value="AAA+_ATPase"/>
</dbReference>
<dbReference type="AlphaFoldDB" id="A0A4V3AS09"/>
<keyword evidence="7" id="KW-1185">Reference proteome</keyword>
<organism evidence="6 7">
    <name type="scientific">Antarcticimicrobium luteum</name>
    <dbReference type="NCBI Taxonomy" id="2547397"/>
    <lineage>
        <taxon>Bacteria</taxon>
        <taxon>Pseudomonadati</taxon>
        <taxon>Pseudomonadota</taxon>
        <taxon>Alphaproteobacteria</taxon>
        <taxon>Rhodobacterales</taxon>
        <taxon>Paracoccaceae</taxon>
        <taxon>Antarcticimicrobium</taxon>
    </lineage>
</organism>
<dbReference type="PANTHER" id="PTHR43553:SF24">
    <property type="entry name" value="ENERGY-COUPLING FACTOR TRANSPORTER ATP-BINDING PROTEIN ECFA1"/>
    <property type="match status" value="1"/>
</dbReference>
<evidence type="ECO:0000259" key="5">
    <source>
        <dbReference type="PROSITE" id="PS50893"/>
    </source>
</evidence>
<reference evidence="6 7" key="1">
    <citation type="submission" date="2019-03" db="EMBL/GenBank/DDBJ databases">
        <title>Ruegeria lutea sp. nov., a novel strain, isolated from marine sediment, the Masan Bay, South Korea.</title>
        <authorList>
            <person name="Kim J."/>
            <person name="Kim D.-Y."/>
            <person name="Lee S.-S."/>
        </authorList>
    </citation>
    <scope>NUCLEOTIDE SEQUENCE [LARGE SCALE GENOMIC DNA]</scope>
    <source>
        <strain evidence="6 7">318-1</strain>
    </source>
</reference>
<evidence type="ECO:0000256" key="4">
    <source>
        <dbReference type="ARBA" id="ARBA00022840"/>
    </source>
</evidence>
<dbReference type="GO" id="GO:0042626">
    <property type="term" value="F:ATPase-coupled transmembrane transporter activity"/>
    <property type="evidence" value="ECO:0007669"/>
    <property type="project" value="TreeGrafter"/>
</dbReference>
<dbReference type="SMART" id="SM00382">
    <property type="entry name" value="AAA"/>
    <property type="match status" value="1"/>
</dbReference>
<dbReference type="OrthoDB" id="9782163at2"/>
<dbReference type="GO" id="GO:0043190">
    <property type="term" value="C:ATP-binding cassette (ABC) transporter complex"/>
    <property type="evidence" value="ECO:0007669"/>
    <property type="project" value="TreeGrafter"/>
</dbReference>
<feature type="domain" description="ABC transporter" evidence="5">
    <location>
        <begin position="21"/>
        <end position="247"/>
    </location>
</feature>
<dbReference type="EMBL" id="SMUV01000063">
    <property type="protein sequence ID" value="TDK48727.1"/>
    <property type="molecule type" value="Genomic_DNA"/>
</dbReference>
<evidence type="ECO:0000256" key="1">
    <source>
        <dbReference type="ARBA" id="ARBA00005417"/>
    </source>
</evidence>
<evidence type="ECO:0000256" key="2">
    <source>
        <dbReference type="ARBA" id="ARBA00022448"/>
    </source>
</evidence>
<keyword evidence="4 6" id="KW-0067">ATP-binding</keyword>
<dbReference type="SUPFAM" id="SSF52540">
    <property type="entry name" value="P-loop containing nucleoside triphosphate hydrolases"/>
    <property type="match status" value="1"/>
</dbReference>
<keyword evidence="3" id="KW-0547">Nucleotide-binding</keyword>
<dbReference type="InterPro" id="IPR015856">
    <property type="entry name" value="ABC_transpr_CbiO/EcfA_su"/>
</dbReference>
<gene>
    <name evidence="6" type="ORF">E1832_09750</name>
</gene>
<dbReference type="InterPro" id="IPR027417">
    <property type="entry name" value="P-loop_NTPase"/>
</dbReference>
<dbReference type="Gene3D" id="3.40.50.300">
    <property type="entry name" value="P-loop containing nucleotide triphosphate hydrolases"/>
    <property type="match status" value="1"/>
</dbReference>
<dbReference type="InterPro" id="IPR050095">
    <property type="entry name" value="ECF_ABC_transporter_ATP-bd"/>
</dbReference>